<dbReference type="GO" id="GO:0004553">
    <property type="term" value="F:hydrolase activity, hydrolyzing O-glycosyl compounds"/>
    <property type="evidence" value="ECO:0007669"/>
    <property type="project" value="InterPro"/>
</dbReference>
<feature type="domain" description="F5/8 type C" evidence="5">
    <location>
        <begin position="707"/>
        <end position="843"/>
    </location>
</feature>
<dbReference type="InterPro" id="IPR006102">
    <property type="entry name" value="Ig-like_GH2"/>
</dbReference>
<keyword evidence="2" id="KW-0378">Hydrolase</keyword>
<dbReference type="Gene3D" id="2.60.120.260">
    <property type="entry name" value="Galactose-binding domain-like"/>
    <property type="match status" value="2"/>
</dbReference>
<dbReference type="Pfam" id="PF00754">
    <property type="entry name" value="F5_F8_type_C"/>
    <property type="match status" value="1"/>
</dbReference>
<comment type="similarity">
    <text evidence="1">Belongs to the glycosyl hydrolase 2 family.</text>
</comment>
<dbReference type="InterPro" id="IPR041351">
    <property type="entry name" value="Ig_GlcNase"/>
</dbReference>
<dbReference type="SUPFAM" id="SSF49785">
    <property type="entry name" value="Galactose-binding domain-like"/>
    <property type="match status" value="2"/>
</dbReference>
<dbReference type="InterPro" id="IPR000421">
    <property type="entry name" value="FA58C"/>
</dbReference>
<evidence type="ECO:0000313" key="7">
    <source>
        <dbReference type="Proteomes" id="UP001319180"/>
    </source>
</evidence>
<dbReference type="Gene3D" id="3.20.20.80">
    <property type="entry name" value="Glycosidases"/>
    <property type="match status" value="1"/>
</dbReference>
<name>A0AAP2D5A0_9BACT</name>
<keyword evidence="7" id="KW-1185">Reference proteome</keyword>
<evidence type="ECO:0000256" key="4">
    <source>
        <dbReference type="SAM" id="MobiDB-lite"/>
    </source>
</evidence>
<evidence type="ECO:0000313" key="6">
    <source>
        <dbReference type="EMBL" id="MBT1685603.1"/>
    </source>
</evidence>
<dbReference type="InterPro" id="IPR043534">
    <property type="entry name" value="EBDG/EBM"/>
</dbReference>
<organism evidence="6 7">
    <name type="scientific">Dawidia soli</name>
    <dbReference type="NCBI Taxonomy" id="2782352"/>
    <lineage>
        <taxon>Bacteria</taxon>
        <taxon>Pseudomonadati</taxon>
        <taxon>Bacteroidota</taxon>
        <taxon>Cytophagia</taxon>
        <taxon>Cytophagales</taxon>
        <taxon>Chryseotaleaceae</taxon>
        <taxon>Dawidia</taxon>
    </lineage>
</organism>
<keyword evidence="3" id="KW-0326">Glycosidase</keyword>
<evidence type="ECO:0000256" key="3">
    <source>
        <dbReference type="ARBA" id="ARBA00023295"/>
    </source>
</evidence>
<dbReference type="GO" id="GO:0005975">
    <property type="term" value="P:carbohydrate metabolic process"/>
    <property type="evidence" value="ECO:0007669"/>
    <property type="project" value="InterPro"/>
</dbReference>
<reference evidence="6 7" key="1">
    <citation type="submission" date="2021-05" db="EMBL/GenBank/DDBJ databases">
        <title>A Polyphasic approach of four new species of the genus Ohtaekwangia: Ohtaekwangia histidinii sp. nov., Ohtaekwangia cretensis sp. nov., Ohtaekwangia indiensis sp. nov., Ohtaekwangia reichenbachii sp. nov. from diverse environment.</title>
        <authorList>
            <person name="Octaviana S."/>
        </authorList>
    </citation>
    <scope>NUCLEOTIDE SEQUENCE [LARGE SCALE GENOMIC DNA]</scope>
    <source>
        <strain evidence="6 7">PWU37</strain>
    </source>
</reference>
<sequence>MYIYQFFYKVVCLGFLCVGVSGIAGGQTNIDLKSSPRQVWRVKSQREVGTDLRGLFEDFKPDGWVTAVVPGTVYTAYVAAGLEKDPNYADNIWKADKAKFDQPYWYVTQFSVPAAMKGEILWLNFEGINREGEIYLNGQKLGALDGFMQRGKYDITRIVRASGANTLAVLVSPPRHPMANAASPTYVSSGGWDWMPYVPGLNAGITDDVYLSTSGALTIRDPWIRTQLPTNATAFLTVALDVKNNTDASRTAVVKGVIQPGNITFEEKVNVGANSTAQVKLDKRHFSQLVVHNPKLWWPNGYGDPNLYTCVFNVVENNTISDTKQVTFGIKQYSYDTLGQVLHISINGTRVFVKGGNWSMSEYMLRCRGEEYDTKVRLHREMNFNMIRNWIGSTTDEEFYEACDKYGIMVWDDFWLNSNPSLPRDVSNFNANAIEKIVRLRNHPSIAVWCADNEGWPEAPLNKWLEEDVRAFDGGDRYYQANSHADNLSGSGPWGNRDPRYYFTEYPTGLGGNDGWGFRTELGSAVFTNVESFKKFIPKEHWWPRNEMWERHFFGNWAFNADADGYDRSIETRYGKPSNIEEYCRKAQLVNIETNKAMYEGWQDHIWNDAAGIMTWTSNAGLPTFIWQTYDYYYDLTGAYWGIKSACEPVHIQWNPVSDAVKVVNTTRKDLEGATAEAMIYNLDGKVVDKYTLSRTVDALSNAAVHCFALPFGGERGDLAKGKPVVASSTETGRAESITDGDESTRWASAARNNEWVYVDLGAREAISGVRVKWETAYAKVYKIQVSDDASNWRDAATVNYGKEGVQDVAFVDDAEARYVRVYGVERGTGWGYSLYDLRVYGGTPKNSGLTAVHFIKLRLKDKAGKIVSENFYWRGNKRKDFTALNSLKPVDLKVVSSAEKVNGKQVVKAQVVNGKTGVAFAVRVQVLNARTGEQVLPAFISDGYFTLMPGESRSVAVEFDAGLVGNDGFRVVAEPYNNAWN</sequence>
<dbReference type="Proteomes" id="UP001319180">
    <property type="component" value="Unassembled WGS sequence"/>
</dbReference>
<feature type="region of interest" description="Disordered" evidence="4">
    <location>
        <begin position="724"/>
        <end position="743"/>
    </location>
</feature>
<dbReference type="EMBL" id="JAHESC010000003">
    <property type="protein sequence ID" value="MBT1685603.1"/>
    <property type="molecule type" value="Genomic_DNA"/>
</dbReference>
<accession>A0AAP2D5A0</accession>
<dbReference type="AlphaFoldDB" id="A0AAP2D5A0"/>
<protein>
    <submittedName>
        <fullName evidence="6">Discoidin domain-containing protein</fullName>
    </submittedName>
</protein>
<dbReference type="PROSITE" id="PS50022">
    <property type="entry name" value="FA58C_3"/>
    <property type="match status" value="1"/>
</dbReference>
<evidence type="ECO:0000256" key="2">
    <source>
        <dbReference type="ARBA" id="ARBA00022801"/>
    </source>
</evidence>
<dbReference type="PANTHER" id="PTHR43536">
    <property type="entry name" value="MANNOSYLGLYCOPROTEIN ENDO-BETA-MANNOSIDASE"/>
    <property type="match status" value="1"/>
</dbReference>
<dbReference type="Gene3D" id="2.60.40.10">
    <property type="entry name" value="Immunoglobulins"/>
    <property type="match status" value="4"/>
</dbReference>
<dbReference type="RefSeq" id="WP_254088852.1">
    <property type="nucleotide sequence ID" value="NZ_JAHESC010000003.1"/>
</dbReference>
<dbReference type="InterPro" id="IPR013783">
    <property type="entry name" value="Ig-like_fold"/>
</dbReference>
<comment type="caution">
    <text evidence="6">The sequence shown here is derived from an EMBL/GenBank/DDBJ whole genome shotgun (WGS) entry which is preliminary data.</text>
</comment>
<dbReference type="Pfam" id="PF22666">
    <property type="entry name" value="Glyco_hydro_2_N2"/>
    <property type="match status" value="1"/>
</dbReference>
<evidence type="ECO:0000256" key="1">
    <source>
        <dbReference type="ARBA" id="ARBA00007401"/>
    </source>
</evidence>
<dbReference type="InterPro" id="IPR036156">
    <property type="entry name" value="Beta-gal/glucu_dom_sf"/>
</dbReference>
<dbReference type="SUPFAM" id="SSF49303">
    <property type="entry name" value="beta-Galactosidase/glucuronidase domain"/>
    <property type="match status" value="3"/>
</dbReference>
<proteinExistence type="inferred from homology"/>
<dbReference type="PANTHER" id="PTHR43536:SF1">
    <property type="entry name" value="MANNOSYLGLYCOPROTEIN ENDO-BETA-MANNOSIDASE"/>
    <property type="match status" value="1"/>
</dbReference>
<evidence type="ECO:0000259" key="5">
    <source>
        <dbReference type="PROSITE" id="PS50022"/>
    </source>
</evidence>
<gene>
    <name evidence="6" type="ORF">KK078_03500</name>
</gene>
<dbReference type="Pfam" id="PF00703">
    <property type="entry name" value="Glyco_hydro_2"/>
    <property type="match status" value="1"/>
</dbReference>
<dbReference type="SUPFAM" id="SSF51445">
    <property type="entry name" value="(Trans)glycosidases"/>
    <property type="match status" value="1"/>
</dbReference>
<dbReference type="Pfam" id="PF18368">
    <property type="entry name" value="Ig_GlcNase"/>
    <property type="match status" value="1"/>
</dbReference>
<dbReference type="InterPro" id="IPR054593">
    <property type="entry name" value="Beta-mannosidase-like_N2"/>
</dbReference>
<dbReference type="InterPro" id="IPR017853">
    <property type="entry name" value="GH"/>
</dbReference>
<dbReference type="InterPro" id="IPR008979">
    <property type="entry name" value="Galactose-bd-like_sf"/>
</dbReference>